<dbReference type="EMBL" id="LGIQ01000011">
    <property type="protein sequence ID" value="KNB69685.1"/>
    <property type="molecule type" value="Genomic_DNA"/>
</dbReference>
<proteinExistence type="predicted"/>
<gene>
    <name evidence="3" type="ORF">ADS79_27950</name>
    <name evidence="2" type="ORF">BRE01_26860</name>
</gene>
<dbReference type="InterPro" id="IPR010982">
    <property type="entry name" value="Lambda_DNA-bd_dom_sf"/>
</dbReference>
<sequence>MSLTVKLTDLMTERGINRSELAKGSGVPYTTIVALFDKGADNIKLSTLRKLADYFGVTLDDLAGHGESNQQDTHTIAAHHDGEDWTDDELEEIERFKEFVKLKRKQQE</sequence>
<dbReference type="RefSeq" id="WP_084766103.1">
    <property type="nucleotide sequence ID" value="NZ_BJON01000009.1"/>
</dbReference>
<feature type="domain" description="HTH cro/C1-type" evidence="1">
    <location>
        <begin position="7"/>
        <end position="62"/>
    </location>
</feature>
<dbReference type="OrthoDB" id="194368at2"/>
<protein>
    <recommendedName>
        <fullName evidence="1">HTH cro/C1-type domain-containing protein</fullName>
    </recommendedName>
</protein>
<accession>A0A0K9YNE2</accession>
<dbReference type="AlphaFoldDB" id="A0A0K9YNE2"/>
<dbReference type="CDD" id="cd00093">
    <property type="entry name" value="HTH_XRE"/>
    <property type="match status" value="1"/>
</dbReference>
<name>A0A0K9YNE2_9BACL</name>
<evidence type="ECO:0000313" key="3">
    <source>
        <dbReference type="EMBL" id="KNB69685.1"/>
    </source>
</evidence>
<dbReference type="Gene3D" id="1.10.260.40">
    <property type="entry name" value="lambda repressor-like DNA-binding domains"/>
    <property type="match status" value="1"/>
</dbReference>
<dbReference type="Proteomes" id="UP000319578">
    <property type="component" value="Unassembled WGS sequence"/>
</dbReference>
<organism evidence="3 4">
    <name type="scientific">Brevibacillus reuszeri</name>
    <dbReference type="NCBI Taxonomy" id="54915"/>
    <lineage>
        <taxon>Bacteria</taxon>
        <taxon>Bacillati</taxon>
        <taxon>Bacillota</taxon>
        <taxon>Bacilli</taxon>
        <taxon>Bacillales</taxon>
        <taxon>Paenibacillaceae</taxon>
        <taxon>Brevibacillus</taxon>
    </lineage>
</organism>
<dbReference type="Pfam" id="PF13443">
    <property type="entry name" value="HTH_26"/>
    <property type="match status" value="1"/>
</dbReference>
<keyword evidence="5" id="KW-1185">Reference proteome</keyword>
<evidence type="ECO:0000313" key="2">
    <source>
        <dbReference type="EMBL" id="GED68984.1"/>
    </source>
</evidence>
<dbReference type="InterPro" id="IPR001387">
    <property type="entry name" value="Cro/C1-type_HTH"/>
</dbReference>
<reference evidence="3" key="2">
    <citation type="submission" date="2015-07" db="EMBL/GenBank/DDBJ databases">
        <title>MeaNS - Measles Nucleotide Surveillance Program.</title>
        <authorList>
            <person name="Tran T."/>
            <person name="Druce J."/>
        </authorList>
    </citation>
    <scope>NUCLEOTIDE SEQUENCE</scope>
    <source>
        <strain evidence="3">DSM 9887</strain>
    </source>
</reference>
<evidence type="ECO:0000313" key="5">
    <source>
        <dbReference type="Proteomes" id="UP000319578"/>
    </source>
</evidence>
<comment type="caution">
    <text evidence="3">The sequence shown here is derived from an EMBL/GenBank/DDBJ whole genome shotgun (WGS) entry which is preliminary data.</text>
</comment>
<dbReference type="GO" id="GO:0003677">
    <property type="term" value="F:DNA binding"/>
    <property type="evidence" value="ECO:0007669"/>
    <property type="project" value="InterPro"/>
</dbReference>
<evidence type="ECO:0000259" key="1">
    <source>
        <dbReference type="PROSITE" id="PS50943"/>
    </source>
</evidence>
<reference evidence="2 5" key="3">
    <citation type="submission" date="2019-06" db="EMBL/GenBank/DDBJ databases">
        <title>Whole genome shotgun sequence of Brevibacillus reuszeri NBRC 15719.</title>
        <authorList>
            <person name="Hosoyama A."/>
            <person name="Uohara A."/>
            <person name="Ohji S."/>
            <person name="Ichikawa N."/>
        </authorList>
    </citation>
    <scope>NUCLEOTIDE SEQUENCE [LARGE SCALE GENOMIC DNA]</scope>
    <source>
        <strain evidence="2 5">NBRC 15719</strain>
    </source>
</reference>
<dbReference type="SMART" id="SM00530">
    <property type="entry name" value="HTH_XRE"/>
    <property type="match status" value="1"/>
</dbReference>
<evidence type="ECO:0000313" key="4">
    <source>
        <dbReference type="Proteomes" id="UP000036834"/>
    </source>
</evidence>
<dbReference type="EMBL" id="BJON01000009">
    <property type="protein sequence ID" value="GED68984.1"/>
    <property type="molecule type" value="Genomic_DNA"/>
</dbReference>
<dbReference type="PATRIC" id="fig|54915.3.peg.4786"/>
<dbReference type="STRING" id="54915.ADS79_27950"/>
<dbReference type="Proteomes" id="UP000036834">
    <property type="component" value="Unassembled WGS sequence"/>
</dbReference>
<dbReference type="SUPFAM" id="SSF47413">
    <property type="entry name" value="lambda repressor-like DNA-binding domains"/>
    <property type="match status" value="1"/>
</dbReference>
<reference evidence="4" key="1">
    <citation type="submission" date="2015-07" db="EMBL/GenBank/DDBJ databases">
        <title>Genome sequencing project for genomic taxonomy and phylogenomics of Bacillus-like bacteria.</title>
        <authorList>
            <person name="Liu B."/>
            <person name="Wang J."/>
            <person name="Zhu Y."/>
            <person name="Liu G."/>
            <person name="Chen Q."/>
            <person name="Chen Z."/>
            <person name="Lan J."/>
            <person name="Che J."/>
            <person name="Ge C."/>
            <person name="Shi H."/>
            <person name="Pan Z."/>
            <person name="Liu X."/>
        </authorList>
    </citation>
    <scope>NUCLEOTIDE SEQUENCE [LARGE SCALE GENOMIC DNA]</scope>
    <source>
        <strain evidence="4">DSM 9887</strain>
    </source>
</reference>
<dbReference type="PROSITE" id="PS50943">
    <property type="entry name" value="HTH_CROC1"/>
    <property type="match status" value="1"/>
</dbReference>